<evidence type="ECO:0000313" key="1">
    <source>
        <dbReference type="EMBL" id="GLW52203.1"/>
    </source>
</evidence>
<protein>
    <submittedName>
        <fullName evidence="1">Uncharacterized protein</fullName>
    </submittedName>
</protein>
<dbReference type="Proteomes" id="UP001165143">
    <property type="component" value="Unassembled WGS sequence"/>
</dbReference>
<comment type="caution">
    <text evidence="1">The sequence shown here is derived from an EMBL/GenBank/DDBJ whole genome shotgun (WGS) entry which is preliminary data.</text>
</comment>
<dbReference type="AlphaFoldDB" id="A0A9W6PC07"/>
<evidence type="ECO:0000313" key="2">
    <source>
        <dbReference type="Proteomes" id="UP001165143"/>
    </source>
</evidence>
<sequence>MPRRNGTSELLIGACPGPPLCGDVHTYLFVDGLDLVARSNAAAVGAPPGRLLRPGGPLWPAERARTVELTAGDGPGVEIRVRLRGLRVVWSDLMYPGADERPVEKVRFDLRQYLTELERAHARWGGGGGAPPGSP</sequence>
<proteinExistence type="predicted"/>
<reference evidence="1" key="1">
    <citation type="submission" date="2023-02" db="EMBL/GenBank/DDBJ databases">
        <title>Kitasatospora phosalacinea NBRC 14362.</title>
        <authorList>
            <person name="Ichikawa N."/>
            <person name="Sato H."/>
            <person name="Tonouchi N."/>
        </authorList>
    </citation>
    <scope>NUCLEOTIDE SEQUENCE</scope>
    <source>
        <strain evidence="1">NBRC 14362</strain>
    </source>
</reference>
<accession>A0A9W6PC07</accession>
<organism evidence="1 2">
    <name type="scientific">Kitasatospora phosalacinea</name>
    <dbReference type="NCBI Taxonomy" id="2065"/>
    <lineage>
        <taxon>Bacteria</taxon>
        <taxon>Bacillati</taxon>
        <taxon>Actinomycetota</taxon>
        <taxon>Actinomycetes</taxon>
        <taxon>Kitasatosporales</taxon>
        <taxon>Streptomycetaceae</taxon>
        <taxon>Kitasatospora</taxon>
    </lineage>
</organism>
<gene>
    <name evidence="1" type="ORF">Kpho01_02140</name>
</gene>
<name>A0A9W6PC07_9ACTN</name>
<dbReference type="EMBL" id="BSRX01000001">
    <property type="protein sequence ID" value="GLW52203.1"/>
    <property type="molecule type" value="Genomic_DNA"/>
</dbReference>
<dbReference type="RefSeq" id="WP_199811254.1">
    <property type="nucleotide sequence ID" value="NZ_BSRX01000001.1"/>
</dbReference>